<dbReference type="AlphaFoldDB" id="A0A5J5C7N0"/>
<sequence length="167" mass="18848">MIRDNSDPSQWHYVDTAENPADHASRGLCASGIHSTNWLRGPKLRHAIRVEPDFMELRVNGFWVIGGSKLVAKIIHTYSFINSLRCFISLRGAVQQLHCDQGSNFVGARNELKEALKQCDTKLLEIFLTEKQCKFCPGRLDDASLRTLLYEAMAVVNSRALNSGWNQ</sequence>
<evidence type="ECO:0008006" key="3">
    <source>
        <dbReference type="Google" id="ProtNLM"/>
    </source>
</evidence>
<dbReference type="PANTHER" id="PTHR47331:SF5">
    <property type="entry name" value="RIBONUCLEASE H"/>
    <property type="match status" value="1"/>
</dbReference>
<gene>
    <name evidence="1" type="ORF">FQN60_010712</name>
</gene>
<keyword evidence="2" id="KW-1185">Reference proteome</keyword>
<accession>A0A5J5C7N0</accession>
<name>A0A5J5C7N0_9PERO</name>
<dbReference type="PANTHER" id="PTHR47331">
    <property type="entry name" value="PHD-TYPE DOMAIN-CONTAINING PROTEIN"/>
    <property type="match status" value="1"/>
</dbReference>
<protein>
    <recommendedName>
        <fullName evidence="3">Integrase catalytic domain-containing protein</fullName>
    </recommendedName>
</protein>
<reference evidence="1 2" key="1">
    <citation type="submission" date="2019-08" db="EMBL/GenBank/DDBJ databases">
        <title>A chromosome-level genome assembly, high-density linkage maps, and genome scans reveal the genomic architecture of hybrid incompatibilities underlying speciation via character displacement in darters (Percidae: Etheostominae).</title>
        <authorList>
            <person name="Moran R.L."/>
            <person name="Catchen J.M."/>
            <person name="Fuller R.C."/>
        </authorList>
    </citation>
    <scope>NUCLEOTIDE SEQUENCE [LARGE SCALE GENOMIC DNA]</scope>
    <source>
        <strain evidence="1">EspeVRDwgs_2016</strain>
        <tissue evidence="1">Muscle</tissue>
    </source>
</reference>
<dbReference type="Proteomes" id="UP000327493">
    <property type="component" value="Unassembled WGS sequence"/>
</dbReference>
<organism evidence="1 2">
    <name type="scientific">Etheostoma spectabile</name>
    <name type="common">orangethroat darter</name>
    <dbReference type="NCBI Taxonomy" id="54343"/>
    <lineage>
        <taxon>Eukaryota</taxon>
        <taxon>Metazoa</taxon>
        <taxon>Chordata</taxon>
        <taxon>Craniata</taxon>
        <taxon>Vertebrata</taxon>
        <taxon>Euteleostomi</taxon>
        <taxon>Actinopterygii</taxon>
        <taxon>Neopterygii</taxon>
        <taxon>Teleostei</taxon>
        <taxon>Neoteleostei</taxon>
        <taxon>Acanthomorphata</taxon>
        <taxon>Eupercaria</taxon>
        <taxon>Perciformes</taxon>
        <taxon>Percoidei</taxon>
        <taxon>Percidae</taxon>
        <taxon>Etheostomatinae</taxon>
        <taxon>Etheostoma</taxon>
    </lineage>
</organism>
<dbReference type="EMBL" id="VOFY01001961">
    <property type="protein sequence ID" value="KAA8577782.1"/>
    <property type="molecule type" value="Genomic_DNA"/>
</dbReference>
<comment type="caution">
    <text evidence="1">The sequence shown here is derived from an EMBL/GenBank/DDBJ whole genome shotgun (WGS) entry which is preliminary data.</text>
</comment>
<evidence type="ECO:0000313" key="2">
    <source>
        <dbReference type="Proteomes" id="UP000327493"/>
    </source>
</evidence>
<proteinExistence type="predicted"/>
<evidence type="ECO:0000313" key="1">
    <source>
        <dbReference type="EMBL" id="KAA8577782.1"/>
    </source>
</evidence>